<accession>A0A541BP23</accession>
<evidence type="ECO:0000256" key="1">
    <source>
        <dbReference type="ARBA" id="ARBA00001946"/>
    </source>
</evidence>
<keyword evidence="4" id="KW-0285">Flavoprotein</keyword>
<dbReference type="PANTHER" id="PTHR30040">
    <property type="entry name" value="THIAMINE BIOSYNTHESIS LIPOPROTEIN APBE"/>
    <property type="match status" value="1"/>
</dbReference>
<dbReference type="InterPro" id="IPR003374">
    <property type="entry name" value="ApbE-like_sf"/>
</dbReference>
<comment type="catalytic activity">
    <reaction evidence="10">
        <text>L-threonyl-[protein] + FAD = FMN-L-threonyl-[protein] + AMP + H(+)</text>
        <dbReference type="Rhea" id="RHEA:36847"/>
        <dbReference type="Rhea" id="RHEA-COMP:11060"/>
        <dbReference type="Rhea" id="RHEA-COMP:11061"/>
        <dbReference type="ChEBI" id="CHEBI:15378"/>
        <dbReference type="ChEBI" id="CHEBI:30013"/>
        <dbReference type="ChEBI" id="CHEBI:57692"/>
        <dbReference type="ChEBI" id="CHEBI:74257"/>
        <dbReference type="ChEBI" id="CHEBI:456215"/>
        <dbReference type="EC" id="2.7.1.180"/>
    </reaction>
</comment>
<evidence type="ECO:0000256" key="10">
    <source>
        <dbReference type="ARBA" id="ARBA00048540"/>
    </source>
</evidence>
<dbReference type="InterPro" id="IPR024932">
    <property type="entry name" value="ApbE"/>
</dbReference>
<dbReference type="Proteomes" id="UP000316256">
    <property type="component" value="Unassembled WGS sequence"/>
</dbReference>
<evidence type="ECO:0000313" key="11">
    <source>
        <dbReference type="EMBL" id="TQF74081.1"/>
    </source>
</evidence>
<name>A0A541BP23_9NOCA</name>
<dbReference type="GO" id="GO:0046872">
    <property type="term" value="F:metal ion binding"/>
    <property type="evidence" value="ECO:0007669"/>
    <property type="project" value="UniProtKB-KW"/>
</dbReference>
<evidence type="ECO:0000256" key="8">
    <source>
        <dbReference type="ARBA" id="ARBA00022842"/>
    </source>
</evidence>
<reference evidence="11 12" key="1">
    <citation type="submission" date="2019-06" db="EMBL/GenBank/DDBJ databases">
        <title>Rhodococcus spaelei sp. nov., isolated from a cave.</title>
        <authorList>
            <person name="Lee S.D."/>
        </authorList>
    </citation>
    <scope>NUCLEOTIDE SEQUENCE [LARGE SCALE GENOMIC DNA]</scope>
    <source>
        <strain evidence="11 12">C9-5</strain>
    </source>
</reference>
<dbReference type="GO" id="GO:0016740">
    <property type="term" value="F:transferase activity"/>
    <property type="evidence" value="ECO:0007669"/>
    <property type="project" value="UniProtKB-KW"/>
</dbReference>
<proteinExistence type="predicted"/>
<keyword evidence="6" id="KW-0479">Metal-binding</keyword>
<evidence type="ECO:0000256" key="7">
    <source>
        <dbReference type="ARBA" id="ARBA00022827"/>
    </source>
</evidence>
<evidence type="ECO:0000256" key="9">
    <source>
        <dbReference type="ARBA" id="ARBA00031306"/>
    </source>
</evidence>
<comment type="cofactor">
    <cofactor evidence="1">
        <name>Mg(2+)</name>
        <dbReference type="ChEBI" id="CHEBI:18420"/>
    </cofactor>
</comment>
<gene>
    <name evidence="11" type="ORF">FK531_05360</name>
</gene>
<dbReference type="OrthoDB" id="9778595at2"/>
<dbReference type="PANTHER" id="PTHR30040:SF2">
    <property type="entry name" value="FAD:PROTEIN FMN TRANSFERASE"/>
    <property type="match status" value="1"/>
</dbReference>
<sequence length="271" mass="27969">MVPSTQWSTWGSEVEVRVTEWAALTAAAEMVSATLSDVQAVCDLSRGDAEIHAVNLAQGTPVKVSARLTELIRSALWAARMTAGAVSPLSLEAGEVPGTHPAPGFTDVRVHGDTVFAPFGVFLDITGTAKAGTAHHAARVAADNLECGVMVRVDDIVATSGHCPIGGWQVGLGGCRLGEGEQVEVVSGRTMASARAAVPGEDAADGGVDSVTVIAEDGLWAYAAATAALGRGVAALRWLTENDLAARVAYRRGSVRTTDAWSHLCPHGHVA</sequence>
<dbReference type="SUPFAM" id="SSF143631">
    <property type="entry name" value="ApbE-like"/>
    <property type="match status" value="1"/>
</dbReference>
<evidence type="ECO:0000256" key="3">
    <source>
        <dbReference type="ARBA" id="ARBA00016337"/>
    </source>
</evidence>
<dbReference type="Pfam" id="PF02424">
    <property type="entry name" value="ApbE"/>
    <property type="match status" value="1"/>
</dbReference>
<organism evidence="11 12">
    <name type="scientific">Rhodococcus spelaei</name>
    <dbReference type="NCBI Taxonomy" id="2546320"/>
    <lineage>
        <taxon>Bacteria</taxon>
        <taxon>Bacillati</taxon>
        <taxon>Actinomycetota</taxon>
        <taxon>Actinomycetes</taxon>
        <taxon>Mycobacteriales</taxon>
        <taxon>Nocardiaceae</taxon>
        <taxon>Rhodococcus</taxon>
    </lineage>
</organism>
<keyword evidence="5 11" id="KW-0808">Transferase</keyword>
<protein>
    <recommendedName>
        <fullName evidence="3">FAD:protein FMN transferase</fullName>
        <ecNumber evidence="2">2.7.1.180</ecNumber>
    </recommendedName>
    <alternativeName>
        <fullName evidence="9">Flavin transferase</fullName>
    </alternativeName>
</protein>
<evidence type="ECO:0000256" key="4">
    <source>
        <dbReference type="ARBA" id="ARBA00022630"/>
    </source>
</evidence>
<keyword evidence="8" id="KW-0460">Magnesium</keyword>
<dbReference type="AlphaFoldDB" id="A0A541BP23"/>
<dbReference type="RefSeq" id="WP_142095871.1">
    <property type="nucleotide sequence ID" value="NZ_VIGH01000002.1"/>
</dbReference>
<dbReference type="Gene3D" id="3.10.520.10">
    <property type="entry name" value="ApbE-like domains"/>
    <property type="match status" value="1"/>
</dbReference>
<evidence type="ECO:0000256" key="2">
    <source>
        <dbReference type="ARBA" id="ARBA00011955"/>
    </source>
</evidence>
<evidence type="ECO:0000256" key="6">
    <source>
        <dbReference type="ARBA" id="ARBA00022723"/>
    </source>
</evidence>
<dbReference type="EC" id="2.7.1.180" evidence="2"/>
<keyword evidence="12" id="KW-1185">Reference proteome</keyword>
<comment type="caution">
    <text evidence="11">The sequence shown here is derived from an EMBL/GenBank/DDBJ whole genome shotgun (WGS) entry which is preliminary data.</text>
</comment>
<evidence type="ECO:0000313" key="12">
    <source>
        <dbReference type="Proteomes" id="UP000316256"/>
    </source>
</evidence>
<dbReference type="EMBL" id="VIGH01000002">
    <property type="protein sequence ID" value="TQF74081.1"/>
    <property type="molecule type" value="Genomic_DNA"/>
</dbReference>
<keyword evidence="7" id="KW-0274">FAD</keyword>
<evidence type="ECO:0000256" key="5">
    <source>
        <dbReference type="ARBA" id="ARBA00022679"/>
    </source>
</evidence>